<keyword evidence="4" id="KW-1185">Reference proteome</keyword>
<dbReference type="InterPro" id="IPR028889">
    <property type="entry name" value="USP"/>
</dbReference>
<evidence type="ECO:0000256" key="1">
    <source>
        <dbReference type="SAM" id="MobiDB-lite"/>
    </source>
</evidence>
<dbReference type="InterPro" id="IPR001394">
    <property type="entry name" value="Peptidase_C19_UCH"/>
</dbReference>
<dbReference type="SUPFAM" id="SSF54001">
    <property type="entry name" value="Cysteine proteinases"/>
    <property type="match status" value="1"/>
</dbReference>
<protein>
    <recommendedName>
        <fullName evidence="2">USP domain-containing protein</fullName>
    </recommendedName>
</protein>
<accession>A0ABN9UML7</accession>
<feature type="region of interest" description="Disordered" evidence="1">
    <location>
        <begin position="1"/>
        <end position="45"/>
    </location>
</feature>
<organism evidence="3 4">
    <name type="scientific">Prorocentrum cordatum</name>
    <dbReference type="NCBI Taxonomy" id="2364126"/>
    <lineage>
        <taxon>Eukaryota</taxon>
        <taxon>Sar</taxon>
        <taxon>Alveolata</taxon>
        <taxon>Dinophyceae</taxon>
        <taxon>Prorocentrales</taxon>
        <taxon>Prorocentraceae</taxon>
        <taxon>Prorocentrum</taxon>
    </lineage>
</organism>
<proteinExistence type="predicted"/>
<evidence type="ECO:0000259" key="2">
    <source>
        <dbReference type="PROSITE" id="PS50235"/>
    </source>
</evidence>
<dbReference type="Proteomes" id="UP001189429">
    <property type="component" value="Unassembled WGS sequence"/>
</dbReference>
<gene>
    <name evidence="3" type="ORF">PCOR1329_LOCUS49913</name>
</gene>
<dbReference type="PROSITE" id="PS50235">
    <property type="entry name" value="USP_3"/>
    <property type="match status" value="1"/>
</dbReference>
<dbReference type="InterPro" id="IPR050185">
    <property type="entry name" value="Ub_carboxyl-term_hydrolase"/>
</dbReference>
<evidence type="ECO:0000313" key="4">
    <source>
        <dbReference type="Proteomes" id="UP001189429"/>
    </source>
</evidence>
<name>A0ABN9UML7_9DINO</name>
<dbReference type="EMBL" id="CAUYUJ010016048">
    <property type="protein sequence ID" value="CAK0861151.1"/>
    <property type="molecule type" value="Genomic_DNA"/>
</dbReference>
<dbReference type="Pfam" id="PF00443">
    <property type="entry name" value="UCH"/>
    <property type="match status" value="1"/>
</dbReference>
<feature type="domain" description="USP" evidence="2">
    <location>
        <begin position="1"/>
        <end position="144"/>
    </location>
</feature>
<dbReference type="InterPro" id="IPR038765">
    <property type="entry name" value="Papain-like_cys_pep_sf"/>
</dbReference>
<evidence type="ECO:0000313" key="3">
    <source>
        <dbReference type="EMBL" id="CAK0861151.1"/>
    </source>
</evidence>
<sequence length="179" mass="19677">MEETLSGHRQRAVELPPVQAAGERQEEDRHLETSAGAGGAPEALRVQPEDRPGLCRAKPCGSACSADHGSHRVCDHSAAGEPLVYDVICVANHHGPFGYGHYTATCRHPIDGRFYHFNDDVVEELVDDRDVLSAKSYVLFLMRQPASEALRIHACCVPRHLTWSPQLRKTCLMGPTGRS</sequence>
<feature type="compositionally biased region" description="Basic and acidic residues" evidence="1">
    <location>
        <begin position="23"/>
        <end position="32"/>
    </location>
</feature>
<dbReference type="PANTHER" id="PTHR21646">
    <property type="entry name" value="UBIQUITIN CARBOXYL-TERMINAL HYDROLASE"/>
    <property type="match status" value="1"/>
</dbReference>
<reference evidence="3" key="1">
    <citation type="submission" date="2023-10" db="EMBL/GenBank/DDBJ databases">
        <authorList>
            <person name="Chen Y."/>
            <person name="Shah S."/>
            <person name="Dougan E. K."/>
            <person name="Thang M."/>
            <person name="Chan C."/>
        </authorList>
    </citation>
    <scope>NUCLEOTIDE SEQUENCE [LARGE SCALE GENOMIC DNA]</scope>
</reference>
<comment type="caution">
    <text evidence="3">The sequence shown here is derived from an EMBL/GenBank/DDBJ whole genome shotgun (WGS) entry which is preliminary data.</text>
</comment>
<dbReference type="Gene3D" id="3.90.70.10">
    <property type="entry name" value="Cysteine proteinases"/>
    <property type="match status" value="1"/>
</dbReference>